<evidence type="ECO:0000256" key="1">
    <source>
        <dbReference type="ARBA" id="ARBA00001946"/>
    </source>
</evidence>
<dbReference type="InterPro" id="IPR008162">
    <property type="entry name" value="Pyrophosphatase"/>
</dbReference>
<comment type="cofactor">
    <cofactor evidence="1">
        <name>Mg(2+)</name>
        <dbReference type="ChEBI" id="CHEBI:18420"/>
    </cofactor>
</comment>
<evidence type="ECO:0000256" key="6">
    <source>
        <dbReference type="ARBA" id="ARBA00022842"/>
    </source>
</evidence>
<proteinExistence type="inferred from homology"/>
<name>A0A0B7JP12_BIOOC</name>
<dbReference type="GO" id="GO:0004427">
    <property type="term" value="F:inorganic diphosphate phosphatase activity"/>
    <property type="evidence" value="ECO:0007669"/>
    <property type="project" value="UniProtKB-EC"/>
</dbReference>
<evidence type="ECO:0000256" key="5">
    <source>
        <dbReference type="ARBA" id="ARBA00022801"/>
    </source>
</evidence>
<accession>A0A0B7JP12</accession>
<protein>
    <recommendedName>
        <fullName evidence="3">inorganic diphosphatase</fullName>
        <ecNumber evidence="3">3.6.1.1</ecNumber>
    </recommendedName>
</protein>
<keyword evidence="6" id="KW-0460">Magnesium</keyword>
<sequence length="351" mass="40099">MISATTLMRLLAVAPAAALAGLVVRNDTDFDYSAVSLREVGARNTLDWRVWLEKDGNPISFWHDIPLYPNSEDKSIINFYTEIPRWTDGKIETKRDEPLSMVDSSLLIRENIQLTERKDPIFHDDKKKQPRFVYSVWPHKTYPFNYGSIPQTWESPNHKHNLTGYVGDNDPIDIFEISSLPPAAVGEIRQVKVLGGLPMIDEETTDWKVIAIDVNDPLAKHVNTVNDLDKYRPGLRQQFHEWFIYYKVIKGDGINTIVGGEYKDAATMQDVIAESHGFWQDLVKGKGEHEKNEIAINQTSNARYCKSYIKSSEATEAFNIPAKSNILPAAARPSEYDNWYYLDSDYNQIIV</sequence>
<dbReference type="Pfam" id="PF00719">
    <property type="entry name" value="Pyrophosphatase"/>
    <property type="match status" value="1"/>
</dbReference>
<dbReference type="PROSITE" id="PS00387">
    <property type="entry name" value="PPASE"/>
    <property type="match status" value="1"/>
</dbReference>
<dbReference type="GO" id="GO:0000287">
    <property type="term" value="F:magnesium ion binding"/>
    <property type="evidence" value="ECO:0007669"/>
    <property type="project" value="InterPro"/>
</dbReference>
<gene>
    <name evidence="8" type="ORF">BN869_000000505_1</name>
</gene>
<dbReference type="GO" id="GO:0006796">
    <property type="term" value="P:phosphate-containing compound metabolic process"/>
    <property type="evidence" value="ECO:0007669"/>
    <property type="project" value="InterPro"/>
</dbReference>
<feature type="chain" id="PRO_5002131095" description="inorganic diphosphatase" evidence="7">
    <location>
        <begin position="21"/>
        <end position="351"/>
    </location>
</feature>
<dbReference type="EMBL" id="CDPU01000001">
    <property type="protein sequence ID" value="CEO44450.1"/>
    <property type="molecule type" value="Genomic_DNA"/>
</dbReference>
<dbReference type="EC" id="3.6.1.1" evidence="3"/>
<keyword evidence="4" id="KW-0479">Metal-binding</keyword>
<dbReference type="CDD" id="cd00412">
    <property type="entry name" value="pyrophosphatase"/>
    <property type="match status" value="1"/>
</dbReference>
<evidence type="ECO:0000313" key="8">
    <source>
        <dbReference type="EMBL" id="CEO44450.1"/>
    </source>
</evidence>
<dbReference type="GO" id="GO:0005737">
    <property type="term" value="C:cytoplasm"/>
    <property type="evidence" value="ECO:0007669"/>
    <property type="project" value="InterPro"/>
</dbReference>
<dbReference type="AlphaFoldDB" id="A0A0B7JP12"/>
<dbReference type="Gene3D" id="3.90.80.10">
    <property type="entry name" value="Inorganic pyrophosphatase"/>
    <property type="match status" value="1"/>
</dbReference>
<feature type="signal peptide" evidence="7">
    <location>
        <begin position="1"/>
        <end position="20"/>
    </location>
</feature>
<evidence type="ECO:0000256" key="7">
    <source>
        <dbReference type="SAM" id="SignalP"/>
    </source>
</evidence>
<evidence type="ECO:0000256" key="4">
    <source>
        <dbReference type="ARBA" id="ARBA00022723"/>
    </source>
</evidence>
<evidence type="ECO:0000256" key="2">
    <source>
        <dbReference type="ARBA" id="ARBA00006220"/>
    </source>
</evidence>
<keyword evidence="7" id="KW-0732">Signal</keyword>
<comment type="similarity">
    <text evidence="2">Belongs to the PPase family.</text>
</comment>
<dbReference type="SUPFAM" id="SSF50324">
    <property type="entry name" value="Inorganic pyrophosphatase"/>
    <property type="match status" value="1"/>
</dbReference>
<keyword evidence="5" id="KW-0378">Hydrolase</keyword>
<dbReference type="InterPro" id="IPR036649">
    <property type="entry name" value="Pyrophosphatase_sf"/>
</dbReference>
<reference evidence="8" key="1">
    <citation type="submission" date="2015-01" db="EMBL/GenBank/DDBJ databases">
        <authorList>
            <person name="Durling Mikael"/>
        </authorList>
    </citation>
    <scope>NUCLEOTIDE SEQUENCE</scope>
</reference>
<organism evidence="8">
    <name type="scientific">Bionectria ochroleuca</name>
    <name type="common">Gliocladium roseum</name>
    <dbReference type="NCBI Taxonomy" id="29856"/>
    <lineage>
        <taxon>Eukaryota</taxon>
        <taxon>Fungi</taxon>
        <taxon>Dikarya</taxon>
        <taxon>Ascomycota</taxon>
        <taxon>Pezizomycotina</taxon>
        <taxon>Sordariomycetes</taxon>
        <taxon>Hypocreomycetidae</taxon>
        <taxon>Hypocreales</taxon>
        <taxon>Bionectriaceae</taxon>
        <taxon>Clonostachys</taxon>
    </lineage>
</organism>
<dbReference type="PANTHER" id="PTHR10286">
    <property type="entry name" value="INORGANIC PYROPHOSPHATASE"/>
    <property type="match status" value="1"/>
</dbReference>
<evidence type="ECO:0000256" key="3">
    <source>
        <dbReference type="ARBA" id="ARBA00012146"/>
    </source>
</evidence>